<gene>
    <name evidence="3" type="ORF">V1633_21955</name>
</gene>
<name>A0ABU7RXA7_9ACTN</name>
<proteinExistence type="inferred from homology"/>
<dbReference type="EMBL" id="JAZGQK010000019">
    <property type="protein sequence ID" value="MEE6261149.1"/>
    <property type="molecule type" value="Genomic_DNA"/>
</dbReference>
<accession>A0ABU7RXA7</accession>
<comment type="cofactor">
    <cofactor evidence="2">
        <name>Mg(2+)</name>
        <dbReference type="ChEBI" id="CHEBI:18420"/>
    </cofactor>
</comment>
<dbReference type="PANTHER" id="PTHR35201">
    <property type="entry name" value="TERPENE SYNTHASE"/>
    <property type="match status" value="1"/>
</dbReference>
<protein>
    <recommendedName>
        <fullName evidence="2">Terpene synthase</fullName>
        <ecNumber evidence="2">4.2.3.-</ecNumber>
    </recommendedName>
</protein>
<sequence length="323" mass="35795">MAGLPSWVAELVCPIPGRLSPHADAVQDWLLDWVERIDGPLDPPARQRLAHGAVARYAGRLYPDATEADLRVLTALFLWFFLLDDACDGTGTPRPDHVSALCAEVLRLLREESPLRPEALPPPLRRMLADAWQVPRYRMTAGWRVRFVDSVAHHLHGVVTEASNKATGRRPDVGTYIPLRRATSAAYVSYALIEFATGRPVPDALYHHPAVRMVADTANDLLSWFNDLLSLDRDRATSGGHNLVLAVAREQRITIDAAVPLVVRRWQESMRDFGPLRAAVPSFGPDLDDALGRYLDGVANSVRGTMDWSLESARYADALTADR</sequence>
<dbReference type="RefSeq" id="WP_331216265.1">
    <property type="nucleotide sequence ID" value="NZ_JAZGQK010000019.1"/>
</dbReference>
<dbReference type="EC" id="4.2.3.-" evidence="2"/>
<evidence type="ECO:0000256" key="1">
    <source>
        <dbReference type="ARBA" id="ARBA00023239"/>
    </source>
</evidence>
<dbReference type="InterPro" id="IPR008949">
    <property type="entry name" value="Isoprenoid_synthase_dom_sf"/>
</dbReference>
<reference evidence="3 4" key="1">
    <citation type="submission" date="2024-01" db="EMBL/GenBank/DDBJ databases">
        <title>Genome insights into Plantactinospora sonchi sp. nov.</title>
        <authorList>
            <person name="Wang L."/>
        </authorList>
    </citation>
    <scope>NUCLEOTIDE SEQUENCE [LARGE SCALE GENOMIC DNA]</scope>
    <source>
        <strain evidence="3 4">NEAU-QY2</strain>
    </source>
</reference>
<organism evidence="3 4">
    <name type="scientific">Plantactinospora sonchi</name>
    <dbReference type="NCBI Taxonomy" id="1544735"/>
    <lineage>
        <taxon>Bacteria</taxon>
        <taxon>Bacillati</taxon>
        <taxon>Actinomycetota</taxon>
        <taxon>Actinomycetes</taxon>
        <taxon>Micromonosporales</taxon>
        <taxon>Micromonosporaceae</taxon>
        <taxon>Plantactinospora</taxon>
    </lineage>
</organism>
<dbReference type="Proteomes" id="UP001332243">
    <property type="component" value="Unassembled WGS sequence"/>
</dbReference>
<dbReference type="Pfam" id="PF19086">
    <property type="entry name" value="Terpene_syn_C_2"/>
    <property type="match status" value="1"/>
</dbReference>
<dbReference type="PANTHER" id="PTHR35201:SF4">
    <property type="entry name" value="BETA-PINACENE SYNTHASE-RELATED"/>
    <property type="match status" value="1"/>
</dbReference>
<dbReference type="InterPro" id="IPR034686">
    <property type="entry name" value="Terpene_cyclase-like_2"/>
</dbReference>
<evidence type="ECO:0000313" key="3">
    <source>
        <dbReference type="EMBL" id="MEE6261149.1"/>
    </source>
</evidence>
<dbReference type="SUPFAM" id="SSF48576">
    <property type="entry name" value="Terpenoid synthases"/>
    <property type="match status" value="1"/>
</dbReference>
<evidence type="ECO:0000256" key="2">
    <source>
        <dbReference type="RuleBase" id="RU366034"/>
    </source>
</evidence>
<evidence type="ECO:0000313" key="4">
    <source>
        <dbReference type="Proteomes" id="UP001332243"/>
    </source>
</evidence>
<comment type="similarity">
    <text evidence="2">Belongs to the terpene synthase family.</text>
</comment>
<keyword evidence="2" id="KW-0460">Magnesium</keyword>
<dbReference type="SFLD" id="SFLDS00005">
    <property type="entry name" value="Isoprenoid_Synthase_Type_I"/>
    <property type="match status" value="1"/>
</dbReference>
<keyword evidence="2" id="KW-0479">Metal-binding</keyword>
<dbReference type="Gene3D" id="1.10.600.10">
    <property type="entry name" value="Farnesyl Diphosphate Synthase"/>
    <property type="match status" value="1"/>
</dbReference>
<keyword evidence="1 2" id="KW-0456">Lyase</keyword>
<dbReference type="SFLD" id="SFLDG01020">
    <property type="entry name" value="Terpene_Cyclase_Like_2"/>
    <property type="match status" value="1"/>
</dbReference>
<comment type="caution">
    <text evidence="3">The sequence shown here is derived from an EMBL/GenBank/DDBJ whole genome shotgun (WGS) entry which is preliminary data.</text>
</comment>
<keyword evidence="4" id="KW-1185">Reference proteome</keyword>